<dbReference type="Pfam" id="PF13639">
    <property type="entry name" value="zf-RING_2"/>
    <property type="match status" value="1"/>
</dbReference>
<evidence type="ECO:0000313" key="8">
    <source>
        <dbReference type="EMBL" id="CAE0235494.1"/>
    </source>
</evidence>
<feature type="transmembrane region" description="Helical" evidence="6">
    <location>
        <begin position="54"/>
        <end position="77"/>
    </location>
</feature>
<keyword evidence="3" id="KW-0862">Zinc</keyword>
<dbReference type="EMBL" id="HBIA01014509">
    <property type="protein sequence ID" value="CAE0235494.1"/>
    <property type="molecule type" value="Transcribed_RNA"/>
</dbReference>
<evidence type="ECO:0000256" key="2">
    <source>
        <dbReference type="ARBA" id="ARBA00022771"/>
    </source>
</evidence>
<dbReference type="Gene3D" id="3.30.40.10">
    <property type="entry name" value="Zinc/RING finger domain, C3HC4 (zinc finger)"/>
    <property type="match status" value="1"/>
</dbReference>
<keyword evidence="2 4" id="KW-0863">Zinc-finger</keyword>
<feature type="domain" description="RING-type" evidence="7">
    <location>
        <begin position="233"/>
        <end position="277"/>
    </location>
</feature>
<accession>A0A7S3FZK8</accession>
<dbReference type="InterPro" id="IPR013083">
    <property type="entry name" value="Znf_RING/FYVE/PHD"/>
</dbReference>
<dbReference type="PANTHER" id="PTHR45931">
    <property type="entry name" value="SI:CH211-59O9.10"/>
    <property type="match status" value="1"/>
</dbReference>
<dbReference type="SUPFAM" id="SSF57850">
    <property type="entry name" value="RING/U-box"/>
    <property type="match status" value="1"/>
</dbReference>
<dbReference type="GO" id="GO:0061630">
    <property type="term" value="F:ubiquitin protein ligase activity"/>
    <property type="evidence" value="ECO:0007669"/>
    <property type="project" value="TreeGrafter"/>
</dbReference>
<evidence type="ECO:0000256" key="5">
    <source>
        <dbReference type="SAM" id="MobiDB-lite"/>
    </source>
</evidence>
<keyword evidence="6" id="KW-1133">Transmembrane helix</keyword>
<evidence type="ECO:0000256" key="6">
    <source>
        <dbReference type="SAM" id="Phobius"/>
    </source>
</evidence>
<dbReference type="GO" id="GO:0006511">
    <property type="term" value="P:ubiquitin-dependent protein catabolic process"/>
    <property type="evidence" value="ECO:0007669"/>
    <property type="project" value="TreeGrafter"/>
</dbReference>
<keyword evidence="6" id="KW-0812">Transmembrane</keyword>
<keyword evidence="6" id="KW-0472">Membrane</keyword>
<gene>
    <name evidence="8" type="ORF">SRAS04492_LOCUS7301</name>
</gene>
<dbReference type="GO" id="GO:0005634">
    <property type="term" value="C:nucleus"/>
    <property type="evidence" value="ECO:0007669"/>
    <property type="project" value="TreeGrafter"/>
</dbReference>
<evidence type="ECO:0000259" key="7">
    <source>
        <dbReference type="PROSITE" id="PS50089"/>
    </source>
</evidence>
<name>A0A7S3FZK8_9SPIT</name>
<dbReference type="CDD" id="cd16454">
    <property type="entry name" value="RING-H2_PA-TM-RING"/>
    <property type="match status" value="1"/>
</dbReference>
<dbReference type="AlphaFoldDB" id="A0A7S3FZK8"/>
<feature type="transmembrane region" description="Helical" evidence="6">
    <location>
        <begin position="89"/>
        <end position="111"/>
    </location>
</feature>
<dbReference type="InterPro" id="IPR051834">
    <property type="entry name" value="RING_finger_E3_ligase"/>
</dbReference>
<feature type="transmembrane region" description="Helical" evidence="6">
    <location>
        <begin position="123"/>
        <end position="141"/>
    </location>
</feature>
<proteinExistence type="predicted"/>
<organism evidence="8">
    <name type="scientific">Strombidium rassoulzadegani</name>
    <dbReference type="NCBI Taxonomy" id="1082188"/>
    <lineage>
        <taxon>Eukaryota</taxon>
        <taxon>Sar</taxon>
        <taxon>Alveolata</taxon>
        <taxon>Ciliophora</taxon>
        <taxon>Intramacronucleata</taxon>
        <taxon>Spirotrichea</taxon>
        <taxon>Oligotrichia</taxon>
        <taxon>Strombidiidae</taxon>
        <taxon>Strombidium</taxon>
    </lineage>
</organism>
<feature type="transmembrane region" description="Helical" evidence="6">
    <location>
        <begin position="161"/>
        <end position="194"/>
    </location>
</feature>
<evidence type="ECO:0000256" key="1">
    <source>
        <dbReference type="ARBA" id="ARBA00022723"/>
    </source>
</evidence>
<sequence>MQEAEYQQQATLRQRQFNEQRQRQQSNFNPDNPMLGSTFTYQNQQETEVQVETYGAIIGFIVSITILLILLLVLEYFRNNGNQCGIPLLFWLEIFFVIALSRSIFNLNIIWIVRYRYNWRIPFYIGSFLFFTALLVAWIIYGYVLYFSPDNDCQSHSDTTFWLVVMILILFVGLFIMLVFFIILCCGPCLYFYLRDQQDSRRGALDNSQIPQVISNLSRTQFDPSRFTYENKCSICLCEYEKEDQLTQLKCDVRHYFHSDCIIGWIQQGNNVCPLCRQPIEDVDNLRAMMEGGDFESFLVRRDEQRSHSQGRSSRLNGSGCSQHSSRAGPPKREKGE</sequence>
<dbReference type="PROSITE" id="PS50089">
    <property type="entry name" value="ZF_RING_2"/>
    <property type="match status" value="1"/>
</dbReference>
<dbReference type="PANTHER" id="PTHR45931:SF3">
    <property type="entry name" value="RING ZINC FINGER-CONTAINING PROTEIN"/>
    <property type="match status" value="1"/>
</dbReference>
<feature type="compositionally biased region" description="Polar residues" evidence="5">
    <location>
        <begin position="308"/>
        <end position="326"/>
    </location>
</feature>
<keyword evidence="1" id="KW-0479">Metal-binding</keyword>
<reference evidence="8" key="1">
    <citation type="submission" date="2021-01" db="EMBL/GenBank/DDBJ databases">
        <authorList>
            <person name="Corre E."/>
            <person name="Pelletier E."/>
            <person name="Niang G."/>
            <person name="Scheremetjew M."/>
            <person name="Finn R."/>
            <person name="Kale V."/>
            <person name="Holt S."/>
            <person name="Cochrane G."/>
            <person name="Meng A."/>
            <person name="Brown T."/>
            <person name="Cohen L."/>
        </authorList>
    </citation>
    <scope>NUCLEOTIDE SEQUENCE</scope>
    <source>
        <strain evidence="8">Ras09</strain>
    </source>
</reference>
<feature type="region of interest" description="Disordered" evidence="5">
    <location>
        <begin position="302"/>
        <end position="337"/>
    </location>
</feature>
<protein>
    <recommendedName>
        <fullName evidence="7">RING-type domain-containing protein</fullName>
    </recommendedName>
</protein>
<dbReference type="GO" id="GO:0008270">
    <property type="term" value="F:zinc ion binding"/>
    <property type="evidence" value="ECO:0007669"/>
    <property type="project" value="UniProtKB-KW"/>
</dbReference>
<dbReference type="InterPro" id="IPR001841">
    <property type="entry name" value="Znf_RING"/>
</dbReference>
<evidence type="ECO:0000256" key="4">
    <source>
        <dbReference type="PROSITE-ProRule" id="PRU00175"/>
    </source>
</evidence>
<evidence type="ECO:0000256" key="3">
    <source>
        <dbReference type="ARBA" id="ARBA00022833"/>
    </source>
</evidence>